<dbReference type="Pfam" id="PF05168">
    <property type="entry name" value="HEPN"/>
    <property type="match status" value="1"/>
</dbReference>
<name>A0A7V0QRX6_UNCAE</name>
<gene>
    <name evidence="2" type="ORF">ENG47_01580</name>
</gene>
<reference evidence="2" key="1">
    <citation type="journal article" date="2020" name="mSystems">
        <title>Genome- and Community-Level Interaction Insights into Carbon Utilization and Element Cycling Functions of Hydrothermarchaeota in Hydrothermal Sediment.</title>
        <authorList>
            <person name="Zhou Z."/>
            <person name="Liu Y."/>
            <person name="Xu W."/>
            <person name="Pan J."/>
            <person name="Luo Z.H."/>
            <person name="Li M."/>
        </authorList>
    </citation>
    <scope>NUCLEOTIDE SEQUENCE [LARGE SCALE GENOMIC DNA]</scope>
    <source>
        <strain evidence="2">HyVt-219</strain>
    </source>
</reference>
<dbReference type="PROSITE" id="PS50910">
    <property type="entry name" value="HEPN"/>
    <property type="match status" value="1"/>
</dbReference>
<dbReference type="SUPFAM" id="SSF81593">
    <property type="entry name" value="Nucleotidyltransferase substrate binding subunit/domain"/>
    <property type="match status" value="1"/>
</dbReference>
<evidence type="ECO:0000313" key="2">
    <source>
        <dbReference type="EMBL" id="HDN84432.1"/>
    </source>
</evidence>
<feature type="domain" description="HEPN" evidence="1">
    <location>
        <begin position="20"/>
        <end position="138"/>
    </location>
</feature>
<dbReference type="SMART" id="SM00748">
    <property type="entry name" value="HEPN"/>
    <property type="match status" value="1"/>
</dbReference>
<accession>A0A7V0QRX6</accession>
<dbReference type="AlphaFoldDB" id="A0A7V0QRX6"/>
<dbReference type="Proteomes" id="UP000885660">
    <property type="component" value="Unassembled WGS sequence"/>
</dbReference>
<organism evidence="2">
    <name type="scientific">Aerophobetes bacterium</name>
    <dbReference type="NCBI Taxonomy" id="2030807"/>
    <lineage>
        <taxon>Bacteria</taxon>
        <taxon>Candidatus Aerophobota</taxon>
    </lineage>
</organism>
<dbReference type="EMBL" id="DRBC01000096">
    <property type="protein sequence ID" value="HDN84432.1"/>
    <property type="molecule type" value="Genomic_DNA"/>
</dbReference>
<sequence>MKITKGEEYNKNMANADFLRNRAQGFYENALENLEKGRYFLAAFNFEQALQLYLKYYIYLKIADFPKIHSIRELLLDVAKVYSKEKEIAAILEREFQVISDLEEAYISSRYLPSEFTSAQVKEMRRFVEQLIEFLKGL</sequence>
<evidence type="ECO:0000259" key="1">
    <source>
        <dbReference type="PROSITE" id="PS50910"/>
    </source>
</evidence>
<comment type="caution">
    <text evidence="2">The sequence shown here is derived from an EMBL/GenBank/DDBJ whole genome shotgun (WGS) entry which is preliminary data.</text>
</comment>
<dbReference type="Gene3D" id="1.20.120.330">
    <property type="entry name" value="Nucleotidyltransferases domain 2"/>
    <property type="match status" value="1"/>
</dbReference>
<dbReference type="InterPro" id="IPR007842">
    <property type="entry name" value="HEPN_dom"/>
</dbReference>
<proteinExistence type="predicted"/>
<protein>
    <submittedName>
        <fullName evidence="2">HEPN domain-containing protein</fullName>
    </submittedName>
</protein>